<evidence type="ECO:0000313" key="3">
    <source>
        <dbReference type="Proteomes" id="UP000003045"/>
    </source>
</evidence>
<organism evidence="2 3">
    <name type="scientific">Mobiluncus mulieris ATCC 35239</name>
    <dbReference type="NCBI Taxonomy" id="871571"/>
    <lineage>
        <taxon>Bacteria</taxon>
        <taxon>Bacillati</taxon>
        <taxon>Actinomycetota</taxon>
        <taxon>Actinomycetes</taxon>
        <taxon>Actinomycetales</taxon>
        <taxon>Actinomycetaceae</taxon>
        <taxon>Mobiluncus</taxon>
    </lineage>
</organism>
<dbReference type="Proteomes" id="UP000003045">
    <property type="component" value="Unassembled WGS sequence"/>
</dbReference>
<protein>
    <submittedName>
        <fullName evidence="2">Uncharacterized protein</fullName>
    </submittedName>
</protein>
<comment type="caution">
    <text evidence="2">The sequence shown here is derived from an EMBL/GenBank/DDBJ whole genome shotgun (WGS) entry which is preliminary data.</text>
</comment>
<gene>
    <name evidence="2" type="ORF">HMPREF0580_1208</name>
</gene>
<dbReference type="HOGENOM" id="CLU_3254178_0_0_11"/>
<evidence type="ECO:0000256" key="1">
    <source>
        <dbReference type="SAM" id="MobiDB-lite"/>
    </source>
</evidence>
<sequence length="42" mass="4430">MSSVYSPIQDLGKMPPKNPVHTAKSREATADAYAGHTRAGTS</sequence>
<dbReference type="AlphaFoldDB" id="E0QQP3"/>
<proteinExistence type="predicted"/>
<dbReference type="STRING" id="871571.HMPREF0580_1208"/>
<accession>E0QQP3</accession>
<reference evidence="2" key="1">
    <citation type="submission" date="2010-08" db="EMBL/GenBank/DDBJ databases">
        <authorList>
            <person name="Muzny D."/>
            <person name="Qin X."/>
            <person name="Deng J."/>
            <person name="Jiang H."/>
            <person name="Liu Y."/>
            <person name="Qu J."/>
            <person name="Song X.-Z."/>
            <person name="Zhang L."/>
            <person name="Thornton R."/>
            <person name="Coyle M."/>
            <person name="Francisco L."/>
            <person name="Jackson L."/>
            <person name="Javaid M."/>
            <person name="Korchina V."/>
            <person name="Kovar C."/>
            <person name="Mata R."/>
            <person name="Mathew T."/>
            <person name="Ngo R."/>
            <person name="Nguyen L."/>
            <person name="Nguyen N."/>
            <person name="Okwuonu G."/>
            <person name="Ongeri F."/>
            <person name="Pham C."/>
            <person name="Simmons D."/>
            <person name="Wilczek-Boney K."/>
            <person name="Hale W."/>
            <person name="Jakkamsetti A."/>
            <person name="Pham P."/>
            <person name="Ruth R."/>
            <person name="San Lucas F."/>
            <person name="Warren J."/>
            <person name="Zhang J."/>
            <person name="Zhao Z."/>
            <person name="Zhou C."/>
            <person name="Zhu D."/>
            <person name="Lee S."/>
            <person name="Bess C."/>
            <person name="Blankenburg K."/>
            <person name="Forbes L."/>
            <person name="Fu Q."/>
            <person name="Gubbala S."/>
            <person name="Hirani K."/>
            <person name="Jayaseelan J.C."/>
            <person name="Lara F."/>
            <person name="Munidasa M."/>
            <person name="Palculict T."/>
            <person name="Patil S."/>
            <person name="Pu L.-L."/>
            <person name="Saada N."/>
            <person name="Tang L."/>
            <person name="Weissenberger G."/>
            <person name="Zhu Y."/>
            <person name="Hemphill L."/>
            <person name="Shang Y."/>
            <person name="Youmans B."/>
            <person name="Ayvaz T."/>
            <person name="Ross M."/>
            <person name="Santibanez J."/>
            <person name="Aqrawi P."/>
            <person name="Gross S."/>
            <person name="Joshi V."/>
            <person name="Fowler G."/>
            <person name="Nazareth L."/>
            <person name="Reid J."/>
            <person name="Worley K."/>
            <person name="Petrosino J."/>
            <person name="Highlander S."/>
            <person name="Gibbs R."/>
        </authorList>
    </citation>
    <scope>NUCLEOTIDE SEQUENCE [LARGE SCALE GENOMIC DNA]</scope>
    <source>
        <strain evidence="2">ATCC 35239</strain>
    </source>
</reference>
<keyword evidence="3" id="KW-1185">Reference proteome</keyword>
<dbReference type="EMBL" id="AEET01000032">
    <property type="protein sequence ID" value="EFM45886.1"/>
    <property type="molecule type" value="Genomic_DNA"/>
</dbReference>
<evidence type="ECO:0000313" key="2">
    <source>
        <dbReference type="EMBL" id="EFM45886.1"/>
    </source>
</evidence>
<name>E0QQP3_9ACTO</name>
<feature type="region of interest" description="Disordered" evidence="1">
    <location>
        <begin position="1"/>
        <end position="42"/>
    </location>
</feature>